<organism evidence="3 4">
    <name type="scientific">Chitinophaga caeni</name>
    <dbReference type="NCBI Taxonomy" id="2029983"/>
    <lineage>
        <taxon>Bacteria</taxon>
        <taxon>Pseudomonadati</taxon>
        <taxon>Bacteroidota</taxon>
        <taxon>Chitinophagia</taxon>
        <taxon>Chitinophagales</taxon>
        <taxon>Chitinophagaceae</taxon>
        <taxon>Chitinophaga</taxon>
    </lineage>
</organism>
<dbReference type="SUPFAM" id="SSF51735">
    <property type="entry name" value="NAD(P)-binding Rossmann-fold domains"/>
    <property type="match status" value="1"/>
</dbReference>
<dbReference type="PANTHER" id="PTHR43205:SF7">
    <property type="entry name" value="PROSTAGLANDIN REDUCTASE 1"/>
    <property type="match status" value="1"/>
</dbReference>
<sequence length="332" mass="36046">MKATKIVLASRPKGMPTAANFRFEDFEIPSLNEGELLLQPLYISVDPYMRGRMNDAKSYVPPYEVNEPISGGIVAKVLESKSEHIDNGDTVLGMLPWCNYIITHEKMVKKLDDNGVPPSYYLGILGMPGLTAYFGLMDICKPKAGETVVVSGAAGAVGTIVGQIAKIQGCNVIGIAGSDEKASMLKDDFGYDQVINYKTTTDMGQAIAEAATNGVDIYFDNVGGDITDAVIVNINFHARIALCGQISLYNETGVSNGPRILPMILTRSALIKGFIVSDYQERFGEAYQQLGTWVKEGKLVYTETIVEGFEKLPDAFLGLFSGQNQGKMLVKI</sequence>
<dbReference type="InterPro" id="IPR045010">
    <property type="entry name" value="MDR_fam"/>
</dbReference>
<dbReference type="FunFam" id="3.40.50.720:FF:000121">
    <property type="entry name" value="Prostaglandin reductase 2"/>
    <property type="match status" value="1"/>
</dbReference>
<dbReference type="GO" id="GO:0016628">
    <property type="term" value="F:oxidoreductase activity, acting on the CH-CH group of donors, NAD or NADP as acceptor"/>
    <property type="evidence" value="ECO:0007669"/>
    <property type="project" value="InterPro"/>
</dbReference>
<dbReference type="CDD" id="cd05288">
    <property type="entry name" value="PGDH"/>
    <property type="match status" value="1"/>
</dbReference>
<dbReference type="SMART" id="SM00829">
    <property type="entry name" value="PKS_ER"/>
    <property type="match status" value="1"/>
</dbReference>
<dbReference type="Gene3D" id="3.40.50.720">
    <property type="entry name" value="NAD(P)-binding Rossmann-like Domain"/>
    <property type="match status" value="1"/>
</dbReference>
<dbReference type="InterPro" id="IPR036291">
    <property type="entry name" value="NAD(P)-bd_dom_sf"/>
</dbReference>
<dbReference type="RefSeq" id="WP_098194517.1">
    <property type="nucleotide sequence ID" value="NZ_CP023777.1"/>
</dbReference>
<dbReference type="Pfam" id="PF16884">
    <property type="entry name" value="ADH_N_2"/>
    <property type="match status" value="1"/>
</dbReference>
<evidence type="ECO:0000313" key="3">
    <source>
        <dbReference type="EMBL" id="ATL48140.1"/>
    </source>
</evidence>
<protein>
    <submittedName>
        <fullName evidence="3">NADP-dependent oxidoreductase</fullName>
    </submittedName>
</protein>
<evidence type="ECO:0000313" key="4">
    <source>
        <dbReference type="Proteomes" id="UP000220133"/>
    </source>
</evidence>
<accession>A0A291QW31</accession>
<dbReference type="Gene3D" id="3.90.180.10">
    <property type="entry name" value="Medium-chain alcohol dehydrogenases, catalytic domain"/>
    <property type="match status" value="1"/>
</dbReference>
<dbReference type="Proteomes" id="UP000220133">
    <property type="component" value="Chromosome"/>
</dbReference>
<dbReference type="EMBL" id="CP023777">
    <property type="protein sequence ID" value="ATL48140.1"/>
    <property type="molecule type" value="Genomic_DNA"/>
</dbReference>
<dbReference type="InterPro" id="IPR020843">
    <property type="entry name" value="ER"/>
</dbReference>
<reference evidence="3 4" key="1">
    <citation type="submission" date="2017-10" db="EMBL/GenBank/DDBJ databases">
        <title>Paenichitinophaga pekingensis gen. nov., sp. nov., isolated from activated sludge.</title>
        <authorList>
            <person name="Jin D."/>
            <person name="Kong X."/>
            <person name="Deng Y."/>
            <person name="Bai Z."/>
        </authorList>
    </citation>
    <scope>NUCLEOTIDE SEQUENCE [LARGE SCALE GENOMIC DNA]</scope>
    <source>
        <strain evidence="3 4">13</strain>
    </source>
</reference>
<dbReference type="Pfam" id="PF00107">
    <property type="entry name" value="ADH_zinc_N"/>
    <property type="match status" value="1"/>
</dbReference>
<dbReference type="KEGG" id="cbae:COR50_13745"/>
<dbReference type="InterPro" id="IPR041694">
    <property type="entry name" value="ADH_N_2"/>
</dbReference>
<gene>
    <name evidence="3" type="ORF">COR50_13745</name>
</gene>
<dbReference type="AlphaFoldDB" id="A0A291QW31"/>
<feature type="domain" description="Enoyl reductase (ER)" evidence="2">
    <location>
        <begin position="18"/>
        <end position="330"/>
    </location>
</feature>
<dbReference type="PANTHER" id="PTHR43205">
    <property type="entry name" value="PROSTAGLANDIN REDUCTASE"/>
    <property type="match status" value="1"/>
</dbReference>
<dbReference type="InterPro" id="IPR013149">
    <property type="entry name" value="ADH-like_C"/>
</dbReference>
<keyword evidence="4" id="KW-1185">Reference proteome</keyword>
<evidence type="ECO:0000259" key="2">
    <source>
        <dbReference type="SMART" id="SM00829"/>
    </source>
</evidence>
<proteinExistence type="predicted"/>
<dbReference type="OrthoDB" id="9805663at2"/>
<dbReference type="SUPFAM" id="SSF50129">
    <property type="entry name" value="GroES-like"/>
    <property type="match status" value="2"/>
</dbReference>
<keyword evidence="1" id="KW-0560">Oxidoreductase</keyword>
<evidence type="ECO:0000256" key="1">
    <source>
        <dbReference type="ARBA" id="ARBA00023002"/>
    </source>
</evidence>
<name>A0A291QW31_9BACT</name>
<dbReference type="InterPro" id="IPR011032">
    <property type="entry name" value="GroES-like_sf"/>
</dbReference>